<reference evidence="3" key="1">
    <citation type="journal article" date="2019" name="Int. J. Syst. Evol. Microbiol.">
        <title>The Global Catalogue of Microorganisms (GCM) 10K type strain sequencing project: providing services to taxonomists for standard genome sequencing and annotation.</title>
        <authorList>
            <consortium name="The Broad Institute Genomics Platform"/>
            <consortium name="The Broad Institute Genome Sequencing Center for Infectious Disease"/>
            <person name="Wu L."/>
            <person name="Ma J."/>
        </authorList>
    </citation>
    <scope>NUCLEOTIDE SEQUENCE [LARGE SCALE GENOMIC DNA]</scope>
    <source>
        <strain evidence="3">JCM 31406</strain>
    </source>
</reference>
<organism evidence="2 3">
    <name type="scientific">Deinococcus knuensis</name>
    <dbReference type="NCBI Taxonomy" id="1837380"/>
    <lineage>
        <taxon>Bacteria</taxon>
        <taxon>Thermotogati</taxon>
        <taxon>Deinococcota</taxon>
        <taxon>Deinococci</taxon>
        <taxon>Deinococcales</taxon>
        <taxon>Deinococcaceae</taxon>
        <taxon>Deinococcus</taxon>
    </lineage>
</organism>
<gene>
    <name evidence="2" type="ORF">GCM10008961_05580</name>
</gene>
<name>A0ABQ2SEP3_9DEIO</name>
<dbReference type="InterPro" id="IPR000073">
    <property type="entry name" value="AB_hydrolase_1"/>
</dbReference>
<dbReference type="RefSeq" id="WP_189098788.1">
    <property type="nucleotide sequence ID" value="NZ_BMQO01000001.1"/>
</dbReference>
<accession>A0ABQ2SEP3</accession>
<evidence type="ECO:0000313" key="2">
    <source>
        <dbReference type="EMBL" id="GGS16844.1"/>
    </source>
</evidence>
<dbReference type="InterPro" id="IPR029058">
    <property type="entry name" value="AB_hydrolase_fold"/>
</dbReference>
<feature type="domain" description="AB hydrolase-1" evidence="1">
    <location>
        <begin position="17"/>
        <end position="240"/>
    </location>
</feature>
<evidence type="ECO:0000259" key="1">
    <source>
        <dbReference type="Pfam" id="PF12697"/>
    </source>
</evidence>
<dbReference type="EMBL" id="BMQO01000001">
    <property type="protein sequence ID" value="GGS16844.1"/>
    <property type="molecule type" value="Genomic_DNA"/>
</dbReference>
<dbReference type="SUPFAM" id="SSF53474">
    <property type="entry name" value="alpha/beta-Hydrolases"/>
    <property type="match status" value="1"/>
</dbReference>
<evidence type="ECO:0000313" key="3">
    <source>
        <dbReference type="Proteomes" id="UP000620633"/>
    </source>
</evidence>
<keyword evidence="3" id="KW-1185">Reference proteome</keyword>
<dbReference type="PANTHER" id="PTHR43798:SF33">
    <property type="entry name" value="HYDROLASE, PUTATIVE (AFU_ORTHOLOGUE AFUA_2G14860)-RELATED"/>
    <property type="match status" value="1"/>
</dbReference>
<dbReference type="PANTHER" id="PTHR43798">
    <property type="entry name" value="MONOACYLGLYCEROL LIPASE"/>
    <property type="match status" value="1"/>
</dbReference>
<protein>
    <recommendedName>
        <fullName evidence="1">AB hydrolase-1 domain-containing protein</fullName>
    </recommendedName>
</protein>
<proteinExistence type="predicted"/>
<dbReference type="InterPro" id="IPR050266">
    <property type="entry name" value="AB_hydrolase_sf"/>
</dbReference>
<dbReference type="Gene3D" id="3.40.50.1820">
    <property type="entry name" value="alpha/beta hydrolase"/>
    <property type="match status" value="1"/>
</dbReference>
<dbReference type="Proteomes" id="UP000620633">
    <property type="component" value="Unassembled WGS sequence"/>
</dbReference>
<dbReference type="Pfam" id="PF12697">
    <property type="entry name" value="Abhydrolase_6"/>
    <property type="match status" value="1"/>
</dbReference>
<comment type="caution">
    <text evidence="2">The sequence shown here is derived from an EMBL/GenBank/DDBJ whole genome shotgun (WGS) entry which is preliminary data.</text>
</comment>
<sequence>MQPTGIPDPPAPATRDVLLRHGAFLSGLSWTPVISALGPGVNVHAPDLPGHRHAPSPPAWTVAAMTGVIARDIGRPVHVCGHSLGGMVALQLALSAPHLVASLTLVESSAGTNDTALNRSGTRLSSLLIRTLPVPALAALFAADLAGPDPALRQEVQRSVMAYRSRREELLGIWEAVASFDAWPHLSRVGVPTLIVTGARNPRTAPQARQLQAGIPGAQGRVIPGAGHLLPQQQPVRLAQILHEFWSAARQT</sequence>